<evidence type="ECO:0000256" key="4">
    <source>
        <dbReference type="ARBA" id="ARBA00007965"/>
    </source>
</evidence>
<feature type="compositionally biased region" description="Basic and acidic residues" evidence="14">
    <location>
        <begin position="1212"/>
        <end position="1228"/>
    </location>
</feature>
<evidence type="ECO:0000256" key="15">
    <source>
        <dbReference type="SAM" id="Phobius"/>
    </source>
</evidence>
<feature type="transmembrane region" description="Helical" evidence="15">
    <location>
        <begin position="325"/>
        <end position="344"/>
    </location>
</feature>
<dbReference type="Pfam" id="PF01733">
    <property type="entry name" value="Nucleoside_tran"/>
    <property type="match status" value="1"/>
</dbReference>
<keyword evidence="6 15" id="KW-0812">Transmembrane</keyword>
<accession>A0AAN8U3D8</accession>
<feature type="compositionally biased region" description="Basic and acidic residues" evidence="14">
    <location>
        <begin position="1266"/>
        <end position="1275"/>
    </location>
</feature>
<dbReference type="GO" id="GO:0031490">
    <property type="term" value="F:chromatin DNA binding"/>
    <property type="evidence" value="ECO:0007669"/>
    <property type="project" value="TreeGrafter"/>
</dbReference>
<feature type="domain" description="RING-type" evidence="16">
    <location>
        <begin position="698"/>
        <end position="743"/>
    </location>
</feature>
<keyword evidence="9 15" id="KW-0472">Membrane</keyword>
<feature type="transmembrane region" description="Helical" evidence="15">
    <location>
        <begin position="140"/>
        <end position="161"/>
    </location>
</feature>
<feature type="transmembrane region" description="Helical" evidence="15">
    <location>
        <begin position="108"/>
        <end position="128"/>
    </location>
</feature>
<dbReference type="PROSITE" id="PS50089">
    <property type="entry name" value="ZF_RING_2"/>
    <property type="match status" value="1"/>
</dbReference>
<dbReference type="Gene3D" id="2.60.120.650">
    <property type="entry name" value="Cupin"/>
    <property type="match status" value="1"/>
</dbReference>
<feature type="transmembrane region" description="Helical" evidence="15">
    <location>
        <begin position="386"/>
        <end position="409"/>
    </location>
</feature>
<name>A0AAN8U3D8_SOLBU</name>
<dbReference type="PANTHER" id="PTHR12549:SF42">
    <property type="entry name" value="LYSINE-SPECIFIC DEMETHYLASE JMJ28"/>
    <property type="match status" value="1"/>
</dbReference>
<evidence type="ECO:0000256" key="12">
    <source>
        <dbReference type="PROSITE-ProRule" id="PRU00175"/>
    </source>
</evidence>
<evidence type="ECO:0000256" key="2">
    <source>
        <dbReference type="ARBA" id="ARBA00004141"/>
    </source>
</evidence>
<dbReference type="GO" id="GO:0000118">
    <property type="term" value="C:histone deacetylase complex"/>
    <property type="evidence" value="ECO:0007669"/>
    <property type="project" value="TreeGrafter"/>
</dbReference>
<dbReference type="Pfam" id="PF08879">
    <property type="entry name" value="WRC"/>
    <property type="match status" value="1"/>
</dbReference>
<dbReference type="GO" id="GO:0005337">
    <property type="term" value="F:nucleoside transmembrane transporter activity"/>
    <property type="evidence" value="ECO:0007669"/>
    <property type="project" value="InterPro"/>
</dbReference>
<dbReference type="InterPro" id="IPR003347">
    <property type="entry name" value="JmjC_dom"/>
</dbReference>
<dbReference type="SMART" id="SM00558">
    <property type="entry name" value="JmjC"/>
    <property type="match status" value="1"/>
</dbReference>
<dbReference type="GO" id="GO:0008270">
    <property type="term" value="F:zinc ion binding"/>
    <property type="evidence" value="ECO:0007669"/>
    <property type="project" value="UniProtKB-KW"/>
</dbReference>
<keyword evidence="7" id="KW-0479">Metal-binding</keyword>
<evidence type="ECO:0000256" key="14">
    <source>
        <dbReference type="SAM" id="MobiDB-lite"/>
    </source>
</evidence>
<feature type="domain" description="WRC" evidence="18">
    <location>
        <begin position="480"/>
        <end position="524"/>
    </location>
</feature>
<dbReference type="InterPro" id="IPR036259">
    <property type="entry name" value="MFS_trans_sf"/>
</dbReference>
<proteinExistence type="inferred from homology"/>
<evidence type="ECO:0000256" key="1">
    <source>
        <dbReference type="ARBA" id="ARBA00004123"/>
    </source>
</evidence>
<feature type="transmembrane region" description="Helical" evidence="15">
    <location>
        <begin position="181"/>
        <end position="202"/>
    </location>
</feature>
<dbReference type="Proteomes" id="UP001371456">
    <property type="component" value="Unassembled WGS sequence"/>
</dbReference>
<dbReference type="SUPFAM" id="SSF51197">
    <property type="entry name" value="Clavaminate synthase-like"/>
    <property type="match status" value="1"/>
</dbReference>
<feature type="region of interest" description="Disordered" evidence="14">
    <location>
        <begin position="1208"/>
        <end position="1307"/>
    </location>
</feature>
<comment type="subcellular location">
    <subcellularLocation>
        <location evidence="2">Membrane</location>
        <topology evidence="2">Multi-pass membrane protein</topology>
    </subcellularLocation>
    <subcellularLocation>
        <location evidence="1">Nucleus</location>
    </subcellularLocation>
</comment>
<feature type="transmembrane region" description="Helical" evidence="15">
    <location>
        <begin position="52"/>
        <end position="70"/>
    </location>
</feature>
<comment type="similarity">
    <text evidence="4">Belongs to the SLC29A/ENT transporter (TC 2.A.57) family.</text>
</comment>
<feature type="transmembrane region" description="Helical" evidence="15">
    <location>
        <begin position="350"/>
        <end position="374"/>
    </location>
</feature>
<protein>
    <submittedName>
        <fullName evidence="19">Uncharacterized protein</fullName>
    </submittedName>
</protein>
<evidence type="ECO:0000313" key="20">
    <source>
        <dbReference type="Proteomes" id="UP001371456"/>
    </source>
</evidence>
<comment type="similarity">
    <text evidence="3">Belongs to the JARID1 histone demethylase family.</text>
</comment>
<dbReference type="GO" id="GO:0016020">
    <property type="term" value="C:membrane"/>
    <property type="evidence" value="ECO:0007669"/>
    <property type="project" value="UniProtKB-SubCell"/>
</dbReference>
<comment type="caution">
    <text evidence="19">The sequence shown here is derived from an EMBL/GenBank/DDBJ whole genome shotgun (WGS) entry which is preliminary data.</text>
</comment>
<comment type="similarity">
    <text evidence="11">Belongs to the major facilitator superfamily. Phosphate:H(+) symporter (TC 2.A.1.9) family.</text>
</comment>
<keyword evidence="10" id="KW-0539">Nucleus</keyword>
<keyword evidence="12" id="KW-0862">Zinc</keyword>
<dbReference type="InterPro" id="IPR045109">
    <property type="entry name" value="LSDs-like"/>
</dbReference>
<evidence type="ECO:0000256" key="3">
    <source>
        <dbReference type="ARBA" id="ARBA00006801"/>
    </source>
</evidence>
<dbReference type="PROSITE" id="PS51184">
    <property type="entry name" value="JMJC"/>
    <property type="match status" value="1"/>
</dbReference>
<keyword evidence="5" id="KW-0813">Transport</keyword>
<feature type="transmembrane region" description="Helical" evidence="15">
    <location>
        <begin position="264"/>
        <end position="281"/>
    </location>
</feature>
<dbReference type="InterPro" id="IPR014977">
    <property type="entry name" value="WRC_dom"/>
</dbReference>
<feature type="transmembrane region" description="Helical" evidence="15">
    <location>
        <begin position="293"/>
        <end position="313"/>
    </location>
</feature>
<keyword evidence="8 15" id="KW-1133">Transmembrane helix</keyword>
<dbReference type="PROSITE" id="PS51667">
    <property type="entry name" value="WRC"/>
    <property type="match status" value="1"/>
</dbReference>
<evidence type="ECO:0000256" key="8">
    <source>
        <dbReference type="ARBA" id="ARBA00022989"/>
    </source>
</evidence>
<keyword evidence="20" id="KW-1185">Reference proteome</keyword>
<organism evidence="19 20">
    <name type="scientific">Solanum bulbocastanum</name>
    <name type="common">Wild potato</name>
    <dbReference type="NCBI Taxonomy" id="147425"/>
    <lineage>
        <taxon>Eukaryota</taxon>
        <taxon>Viridiplantae</taxon>
        <taxon>Streptophyta</taxon>
        <taxon>Embryophyta</taxon>
        <taxon>Tracheophyta</taxon>
        <taxon>Spermatophyta</taxon>
        <taxon>Magnoliopsida</taxon>
        <taxon>eudicotyledons</taxon>
        <taxon>Gunneridae</taxon>
        <taxon>Pentapetalae</taxon>
        <taxon>asterids</taxon>
        <taxon>lamiids</taxon>
        <taxon>Solanales</taxon>
        <taxon>Solanaceae</taxon>
        <taxon>Solanoideae</taxon>
        <taxon>Solaneae</taxon>
        <taxon>Solanum</taxon>
    </lineage>
</organism>
<dbReference type="GO" id="GO:0003712">
    <property type="term" value="F:transcription coregulator activity"/>
    <property type="evidence" value="ECO:0007669"/>
    <property type="project" value="TreeGrafter"/>
</dbReference>
<evidence type="ECO:0000259" key="16">
    <source>
        <dbReference type="PROSITE" id="PS50089"/>
    </source>
</evidence>
<keyword evidence="12" id="KW-0863">Zinc-finger</keyword>
<dbReference type="InterPro" id="IPR002259">
    <property type="entry name" value="Eqnu_transpt"/>
</dbReference>
<gene>
    <name evidence="19" type="ORF">RDI58_005311</name>
</gene>
<comment type="caution">
    <text evidence="13">Lacks conserved residue(s) required for the propagation of feature annotation.</text>
</comment>
<dbReference type="GO" id="GO:0032454">
    <property type="term" value="F:histone H3K9 demethylase activity"/>
    <property type="evidence" value="ECO:0007669"/>
    <property type="project" value="InterPro"/>
</dbReference>
<evidence type="ECO:0000313" key="19">
    <source>
        <dbReference type="EMBL" id="KAK6797609.1"/>
    </source>
</evidence>
<evidence type="ECO:0000256" key="5">
    <source>
        <dbReference type="ARBA" id="ARBA00022448"/>
    </source>
</evidence>
<dbReference type="SUPFAM" id="SSF103473">
    <property type="entry name" value="MFS general substrate transporter"/>
    <property type="match status" value="1"/>
</dbReference>
<feature type="domain" description="JmjC" evidence="17">
    <location>
        <begin position="1134"/>
        <end position="1438"/>
    </location>
</feature>
<dbReference type="GO" id="GO:0000785">
    <property type="term" value="C:chromatin"/>
    <property type="evidence" value="ECO:0007669"/>
    <property type="project" value="TreeGrafter"/>
</dbReference>
<evidence type="ECO:0000256" key="13">
    <source>
        <dbReference type="PROSITE-ProRule" id="PRU01002"/>
    </source>
</evidence>
<evidence type="ECO:0000259" key="18">
    <source>
        <dbReference type="PROSITE" id="PS51667"/>
    </source>
</evidence>
<dbReference type="InterPro" id="IPR001841">
    <property type="entry name" value="Znf_RING"/>
</dbReference>
<dbReference type="Pfam" id="PF02373">
    <property type="entry name" value="JmjC"/>
    <property type="match status" value="1"/>
</dbReference>
<dbReference type="EMBL" id="JBANQN010000002">
    <property type="protein sequence ID" value="KAK6797609.1"/>
    <property type="molecule type" value="Genomic_DNA"/>
</dbReference>
<dbReference type="GO" id="GO:0006357">
    <property type="term" value="P:regulation of transcription by RNA polymerase II"/>
    <property type="evidence" value="ECO:0007669"/>
    <property type="project" value="TreeGrafter"/>
</dbReference>
<evidence type="ECO:0000259" key="17">
    <source>
        <dbReference type="PROSITE" id="PS51184"/>
    </source>
</evidence>
<sequence length="1492" mass="169261">MDIRSPTKLEGKFVGILVCWILGFGSLIAWNSLMSIGDYYYALFPNYHPSRVLTLVYQPFALGTIVILAYNEAKVDTRKRILAGYTLYTLSTLTLILLDLATSGRGGIGNYIGVCAMVGCFGIGDAIVQGGMTGDLSFMCPEFIQSFFAGLAASGAVTSGLRLMAKAAFENSNNGLRKGVVLFLAISVFFEFLCILLYAFIFPKLPIVKHYRTKAALEGSTTVAADLAAAGMETQSIEKGNNDAKQSERLSTKQLFFQNIDYELDLYLIYVATLSIFPGFLYENTGTHTLGSWYALVLIAMYNVWDLIGRYVPLIDKIKLKSRKGLMIATLSRFLLVPCFYFTAKYGDQGWMIFLVSFLGLTNGHLTVCVMTAAPKGYKGPEQNALGNLLVVFLLCGICSGVALDWLWIIVPLIQLFPQIYVIDSATNFEYVVPFIISTSRKSLNTHIFLYSVLPRFDFSEKVSDFLGKLGHPMEENEALPDDLRCNRTDGRQWRCKRRVEEGKKLCEIHYVQGRHRQMKQKVPESLKIVRNTKNKNQSKIKNPKGSLEIGFSKSERALRILKKRKPLKHKPCVSEALDEALRRMELKRGDLPLELIRVFLKRQLEKKNEKESKNASAEVMREFPNALMAIPIIPAKNFNNAGSVLDVKLGLDSSSNPFSLRKFRSKNIDPLPISTMQVLPFARNVKNLSNVKRRRLCHWCRRSSYRVLIKCSSCKKQYFCLDCIKERNLEQQEIRVKCPICRRDCSCRICKRSELMPNSHKESSRHKKKVPKVQLLHYLVHLLLPILEKINEEQRIEVEIEANISGKGESDIQIQQASAGDGKLYHCSNCNTSILDYHRICCKCSYSLCLYCCRDSRHGSLTEDCKSEGSNEEQACSSNFERQSRMNYTSTSRQSFSGIHYPSSRSCSNYQACADGSISCPPAEYGGCSDSFLDLRCVFPYPWIKELEISAEAILCSYNIQDTEHDFSSCSLCRGSDHKDAVANSFIKVAERQNSRDKFLYCPSIKNLREENLEHFQKHWGEGHPIIVRNVLRNSSDLSWDPVVMFSTYLEKKSKCSSDKETAKAQNHSDWCEVEIARKQIFMGSLEWQTHATMQREIVKFRAWLSSHLFQEQFPAHHAEILRALPLQEYMNPKSGLLNLAVKLPPEMPQTDLGPSIYISYGGPEELSQAEFITNLCCESYDMVNILASATDVLASREQVRKIKCLMKNKKPQDHKEITSHSSDQKGKSSLHSGDTEESDLQDATGEQLPDGITEVPFYSSDSQKGQRYEDRDGNISSDNENDSESESDVSLFCSGSVERSEDSDSDYFFEDVDGAKKEAKTSGAQWDVFSRQDVPKLLEYLKRHSSEFTSIRGYSKQVVHPILDQSFFFDAFHKLRLKEEFDVQPWTFEQHLGEAIIIPAGCPYQVKQLKSCINVVLHFISPENVAECINITDEIRLLPEHHKARGKMLEVSEENGYLWDEQCNCRNSRPHAYQIVLLKDDRHASLSKLI</sequence>
<evidence type="ECO:0000256" key="9">
    <source>
        <dbReference type="ARBA" id="ARBA00023136"/>
    </source>
</evidence>
<reference evidence="19 20" key="1">
    <citation type="submission" date="2024-02" db="EMBL/GenBank/DDBJ databases">
        <title>de novo genome assembly of Solanum bulbocastanum strain 11H21.</title>
        <authorList>
            <person name="Hosaka A.J."/>
        </authorList>
    </citation>
    <scope>NUCLEOTIDE SEQUENCE [LARGE SCALE GENOMIC DNA]</scope>
    <source>
        <tissue evidence="19">Young leaves</tissue>
    </source>
</reference>
<evidence type="ECO:0000256" key="10">
    <source>
        <dbReference type="ARBA" id="ARBA00023242"/>
    </source>
</evidence>
<feature type="transmembrane region" description="Helical" evidence="15">
    <location>
        <begin position="82"/>
        <end position="102"/>
    </location>
</feature>
<evidence type="ECO:0000256" key="7">
    <source>
        <dbReference type="ARBA" id="ARBA00022723"/>
    </source>
</evidence>
<evidence type="ECO:0000256" key="11">
    <source>
        <dbReference type="ARBA" id="ARBA00044504"/>
    </source>
</evidence>
<dbReference type="PANTHER" id="PTHR12549">
    <property type="entry name" value="JMJC DOMAIN-CONTAINING HISTONE DEMETHYLATION PROTEIN"/>
    <property type="match status" value="1"/>
</dbReference>
<feature type="transmembrane region" description="Helical" evidence="15">
    <location>
        <begin position="12"/>
        <end position="32"/>
    </location>
</feature>
<evidence type="ECO:0000256" key="6">
    <source>
        <dbReference type="ARBA" id="ARBA00022692"/>
    </source>
</evidence>